<evidence type="ECO:0000256" key="1">
    <source>
        <dbReference type="ARBA" id="ARBA00006484"/>
    </source>
</evidence>
<feature type="domain" description="Ketoreductase" evidence="4">
    <location>
        <begin position="4"/>
        <end position="179"/>
    </location>
</feature>
<evidence type="ECO:0000256" key="2">
    <source>
        <dbReference type="ARBA" id="ARBA00023002"/>
    </source>
</evidence>
<keyword evidence="2" id="KW-0560">Oxidoreductase</keyword>
<evidence type="ECO:0000313" key="5">
    <source>
        <dbReference type="EMBL" id="CAL5219164.1"/>
    </source>
</evidence>
<dbReference type="Pfam" id="PF00106">
    <property type="entry name" value="adh_short"/>
    <property type="match status" value="1"/>
</dbReference>
<dbReference type="InterPro" id="IPR002347">
    <property type="entry name" value="SDR_fam"/>
</dbReference>
<dbReference type="EMBL" id="CAXHTA020000002">
    <property type="protein sequence ID" value="CAL5219164.1"/>
    <property type="molecule type" value="Genomic_DNA"/>
</dbReference>
<proteinExistence type="inferred from homology"/>
<organism evidence="5 6">
    <name type="scientific">Coccomyxa viridis</name>
    <dbReference type="NCBI Taxonomy" id="1274662"/>
    <lineage>
        <taxon>Eukaryota</taxon>
        <taxon>Viridiplantae</taxon>
        <taxon>Chlorophyta</taxon>
        <taxon>core chlorophytes</taxon>
        <taxon>Trebouxiophyceae</taxon>
        <taxon>Trebouxiophyceae incertae sedis</taxon>
        <taxon>Coccomyxaceae</taxon>
        <taxon>Coccomyxa</taxon>
    </lineage>
</organism>
<name>A0ABP1FIY8_9CHLO</name>
<dbReference type="PRINTS" id="PR00081">
    <property type="entry name" value="GDHRDH"/>
</dbReference>
<gene>
    <name evidence="5" type="primary">g946</name>
    <name evidence="5" type="ORF">VP750_LOCUS823</name>
</gene>
<evidence type="ECO:0000256" key="3">
    <source>
        <dbReference type="RuleBase" id="RU000363"/>
    </source>
</evidence>
<reference evidence="5 6" key="1">
    <citation type="submission" date="2024-06" db="EMBL/GenBank/DDBJ databases">
        <authorList>
            <person name="Kraege A."/>
            <person name="Thomma B."/>
        </authorList>
    </citation>
    <scope>NUCLEOTIDE SEQUENCE [LARGE SCALE GENOMIC DNA]</scope>
</reference>
<sequence>MAPKVVLITGASSGIGLALAELLAKSKEYTVIATARKPEVINAKGEAGGFHVKQLDVTDDTSVHKCISDTIKDHGRLDCLINNAGFGTQQNVEQMSYKDHEALFQTNYFGVVRMLKESLPHMRAAGKGQVIITTSLVGFSAFPFTDAYSASKFALEGLAEAMAPQLSKFGISMSLVEPGPVSTPFMENIDKNTAPAQESAAKEPSDDYTALKEAFWGAMMSKMSTDISQTPEEVAEVFKQAVDDPKPHLRYQTSDYVREAAERKFKDATGDSHVQGMLKILG</sequence>
<dbReference type="Proteomes" id="UP001497392">
    <property type="component" value="Unassembled WGS sequence"/>
</dbReference>
<keyword evidence="6" id="KW-1185">Reference proteome</keyword>
<dbReference type="Gene3D" id="3.40.50.720">
    <property type="entry name" value="NAD(P)-binding Rossmann-like Domain"/>
    <property type="match status" value="1"/>
</dbReference>
<dbReference type="InterPro" id="IPR020904">
    <property type="entry name" value="Sc_DH/Rdtase_CS"/>
</dbReference>
<comment type="caution">
    <text evidence="5">The sequence shown here is derived from an EMBL/GenBank/DDBJ whole genome shotgun (WGS) entry which is preliminary data.</text>
</comment>
<dbReference type="PANTHER" id="PTHR43976">
    <property type="entry name" value="SHORT CHAIN DEHYDROGENASE"/>
    <property type="match status" value="1"/>
</dbReference>
<comment type="similarity">
    <text evidence="1 3">Belongs to the short-chain dehydrogenases/reductases (SDR) family.</text>
</comment>
<dbReference type="CDD" id="cd05374">
    <property type="entry name" value="17beta-HSD-like_SDR_c"/>
    <property type="match status" value="1"/>
</dbReference>
<dbReference type="InterPro" id="IPR051911">
    <property type="entry name" value="SDR_oxidoreductase"/>
</dbReference>
<accession>A0ABP1FIY8</accession>
<dbReference type="PRINTS" id="PR00080">
    <property type="entry name" value="SDRFAMILY"/>
</dbReference>
<evidence type="ECO:0000259" key="4">
    <source>
        <dbReference type="SMART" id="SM00822"/>
    </source>
</evidence>
<dbReference type="PROSITE" id="PS00061">
    <property type="entry name" value="ADH_SHORT"/>
    <property type="match status" value="1"/>
</dbReference>
<dbReference type="InterPro" id="IPR057326">
    <property type="entry name" value="KR_dom"/>
</dbReference>
<protein>
    <submittedName>
        <fullName evidence="5">G946 protein</fullName>
    </submittedName>
</protein>
<dbReference type="InterPro" id="IPR036291">
    <property type="entry name" value="NAD(P)-bd_dom_sf"/>
</dbReference>
<dbReference type="SMART" id="SM00822">
    <property type="entry name" value="PKS_KR"/>
    <property type="match status" value="1"/>
</dbReference>
<dbReference type="SUPFAM" id="SSF51735">
    <property type="entry name" value="NAD(P)-binding Rossmann-fold domains"/>
    <property type="match status" value="1"/>
</dbReference>
<evidence type="ECO:0000313" key="6">
    <source>
        <dbReference type="Proteomes" id="UP001497392"/>
    </source>
</evidence>
<dbReference type="PANTHER" id="PTHR43976:SF16">
    <property type="entry name" value="SHORT-CHAIN DEHYDROGENASE_REDUCTASE FAMILY PROTEIN"/>
    <property type="match status" value="1"/>
</dbReference>